<evidence type="ECO:0000313" key="2">
    <source>
        <dbReference type="EMBL" id="RCH93112.1"/>
    </source>
</evidence>
<dbReference type="OrthoDB" id="2359716at2759"/>
<protein>
    <submittedName>
        <fullName evidence="2">Uncharacterized protein</fullName>
    </submittedName>
</protein>
<reference evidence="2 3" key="1">
    <citation type="journal article" date="2018" name="G3 (Bethesda)">
        <title>Phylogenetic and Phylogenomic Definition of Rhizopus Species.</title>
        <authorList>
            <person name="Gryganskyi A.P."/>
            <person name="Golan J."/>
            <person name="Dolatabadi S."/>
            <person name="Mondo S."/>
            <person name="Robb S."/>
            <person name="Idnurm A."/>
            <person name="Muszewska A."/>
            <person name="Steczkiewicz K."/>
            <person name="Masonjones S."/>
            <person name="Liao H.L."/>
            <person name="Gajdeczka M.T."/>
            <person name="Anike F."/>
            <person name="Vuek A."/>
            <person name="Anishchenko I.M."/>
            <person name="Voigt K."/>
            <person name="de Hoog G.S."/>
            <person name="Smith M.E."/>
            <person name="Heitman J."/>
            <person name="Vilgalys R."/>
            <person name="Stajich J.E."/>
        </authorList>
    </citation>
    <scope>NUCLEOTIDE SEQUENCE [LARGE SCALE GENOMIC DNA]</scope>
    <source>
        <strain evidence="2 3">LSU 92-RS-03</strain>
    </source>
</reference>
<name>A0A367JT16_RHIST</name>
<dbReference type="EMBL" id="PJQM01002741">
    <property type="protein sequence ID" value="RCH93112.1"/>
    <property type="molecule type" value="Genomic_DNA"/>
</dbReference>
<organism evidence="2 3">
    <name type="scientific">Rhizopus stolonifer</name>
    <name type="common">Rhizopus nigricans</name>
    <dbReference type="NCBI Taxonomy" id="4846"/>
    <lineage>
        <taxon>Eukaryota</taxon>
        <taxon>Fungi</taxon>
        <taxon>Fungi incertae sedis</taxon>
        <taxon>Mucoromycota</taxon>
        <taxon>Mucoromycotina</taxon>
        <taxon>Mucoromycetes</taxon>
        <taxon>Mucorales</taxon>
        <taxon>Mucorineae</taxon>
        <taxon>Rhizopodaceae</taxon>
        <taxon>Rhizopus</taxon>
    </lineage>
</organism>
<keyword evidence="1" id="KW-1133">Transmembrane helix</keyword>
<sequence>MAIASRLADITQKSAVLFLAGTTAYYMFNVGVLVNRRVELKKQGKLHEELARLNGIMEQQQQTETSSTINKH</sequence>
<accession>A0A367JT16</accession>
<evidence type="ECO:0000256" key="1">
    <source>
        <dbReference type="SAM" id="Phobius"/>
    </source>
</evidence>
<comment type="caution">
    <text evidence="2">The sequence shown here is derived from an EMBL/GenBank/DDBJ whole genome shotgun (WGS) entry which is preliminary data.</text>
</comment>
<keyword evidence="1" id="KW-0812">Transmembrane</keyword>
<dbReference type="AlphaFoldDB" id="A0A367JT16"/>
<dbReference type="Proteomes" id="UP000253551">
    <property type="component" value="Unassembled WGS sequence"/>
</dbReference>
<evidence type="ECO:0000313" key="3">
    <source>
        <dbReference type="Proteomes" id="UP000253551"/>
    </source>
</evidence>
<gene>
    <name evidence="2" type="ORF">CU098_011064</name>
</gene>
<feature type="transmembrane region" description="Helical" evidence="1">
    <location>
        <begin position="15"/>
        <end position="35"/>
    </location>
</feature>
<proteinExistence type="predicted"/>
<keyword evidence="3" id="KW-1185">Reference proteome</keyword>
<keyword evidence="1" id="KW-0472">Membrane</keyword>